<evidence type="ECO:0000256" key="3">
    <source>
        <dbReference type="ARBA" id="ARBA00022777"/>
    </source>
</evidence>
<evidence type="ECO:0000313" key="7">
    <source>
        <dbReference type="Proteomes" id="UP001499852"/>
    </source>
</evidence>
<protein>
    <submittedName>
        <fullName evidence="6">Type II toxin-antitoxin system HipA family toxin</fullName>
    </submittedName>
</protein>
<dbReference type="RefSeq" id="WP_345735068.1">
    <property type="nucleotide sequence ID" value="NZ_BAABIA010000002.1"/>
</dbReference>
<comment type="similarity">
    <text evidence="1">Belongs to the HipA Ser/Thr kinase family.</text>
</comment>
<dbReference type="NCBIfam" id="TIGR03071">
    <property type="entry name" value="couple_hipA"/>
    <property type="match status" value="1"/>
</dbReference>
<evidence type="ECO:0000259" key="5">
    <source>
        <dbReference type="Pfam" id="PF13657"/>
    </source>
</evidence>
<dbReference type="Pfam" id="PF07804">
    <property type="entry name" value="HipA_C"/>
    <property type="match status" value="1"/>
</dbReference>
<dbReference type="Gene3D" id="1.10.1070.20">
    <property type="match status" value="1"/>
</dbReference>
<evidence type="ECO:0000259" key="4">
    <source>
        <dbReference type="Pfam" id="PF07804"/>
    </source>
</evidence>
<evidence type="ECO:0000256" key="2">
    <source>
        <dbReference type="ARBA" id="ARBA00022679"/>
    </source>
</evidence>
<dbReference type="Proteomes" id="UP001499852">
    <property type="component" value="Unassembled WGS sequence"/>
</dbReference>
<name>A0ABP9NVH8_9BACT</name>
<dbReference type="PANTHER" id="PTHR37419">
    <property type="entry name" value="SERINE/THREONINE-PROTEIN KINASE TOXIN HIPA"/>
    <property type="match status" value="1"/>
</dbReference>
<keyword evidence="3" id="KW-0418">Kinase</keyword>
<sequence>MTRTLDVYLHHHLAGHLIQDEHGQLGFEYAEGWLASEAIPLSHSLPLKRERFSRNECRGFFAGILPEESKRVMIAKNLGISGKNDFAMLEQIGGECAGAITFIPTGESLPKREDHYRHLSSAELAKILRELPRRPLMAGEEGIRLSLAGAQDKIAVHVADGLISIPLGGAPSTHILKPAIEHFEGLVFNEAFCMKLAAAIGLNVAKAEIGNVEGIDYLLVERYDRKLSLPSPEGPSKLQREHQEDFCQALNIVPENKYQNEGGPSLKQCFELLREVSTTPVRDLQGLLDAVTFNFLIGNHDAHGKNFSLLYTGEAAQGRATHLAPLYDLLSTVYYPELAKKMAMKIGGEYASDNVHPQHFEKLAEEAGLSKALVKQRVPQLAEAVLAALDGAKNDHAVTLAVAELIKSRCARTMMKFKK</sequence>
<evidence type="ECO:0000256" key="1">
    <source>
        <dbReference type="ARBA" id="ARBA00010164"/>
    </source>
</evidence>
<keyword evidence="7" id="KW-1185">Reference proteome</keyword>
<dbReference type="PANTHER" id="PTHR37419:SF1">
    <property type="entry name" value="SERINE_THREONINE-PROTEIN KINASE TOXIN HIPA"/>
    <property type="match status" value="1"/>
</dbReference>
<evidence type="ECO:0000313" key="6">
    <source>
        <dbReference type="EMBL" id="GAA5135144.1"/>
    </source>
</evidence>
<accession>A0ABP9NVH8</accession>
<feature type="domain" description="HipA N-terminal subdomain 1" evidence="5">
    <location>
        <begin position="5"/>
        <end position="102"/>
    </location>
</feature>
<dbReference type="CDD" id="cd17793">
    <property type="entry name" value="HipA"/>
    <property type="match status" value="1"/>
</dbReference>
<dbReference type="InterPro" id="IPR017508">
    <property type="entry name" value="HipA_N1"/>
</dbReference>
<dbReference type="InterPro" id="IPR012893">
    <property type="entry name" value="HipA-like_C"/>
</dbReference>
<dbReference type="EMBL" id="BAABIA010000002">
    <property type="protein sequence ID" value="GAA5135144.1"/>
    <property type="molecule type" value="Genomic_DNA"/>
</dbReference>
<dbReference type="Pfam" id="PF13657">
    <property type="entry name" value="Couple_hipA"/>
    <property type="match status" value="1"/>
</dbReference>
<keyword evidence="2" id="KW-0808">Transferase</keyword>
<dbReference type="InterPro" id="IPR052028">
    <property type="entry name" value="HipA_Ser/Thr_kinase"/>
</dbReference>
<comment type="caution">
    <text evidence="6">The sequence shown here is derived from an EMBL/GenBank/DDBJ whole genome shotgun (WGS) entry which is preliminary data.</text>
</comment>
<reference evidence="7" key="1">
    <citation type="journal article" date="2019" name="Int. J. Syst. Evol. Microbiol.">
        <title>The Global Catalogue of Microorganisms (GCM) 10K type strain sequencing project: providing services to taxonomists for standard genome sequencing and annotation.</title>
        <authorList>
            <consortium name="The Broad Institute Genomics Platform"/>
            <consortium name="The Broad Institute Genome Sequencing Center for Infectious Disease"/>
            <person name="Wu L."/>
            <person name="Ma J."/>
        </authorList>
    </citation>
    <scope>NUCLEOTIDE SEQUENCE [LARGE SCALE GENOMIC DNA]</scope>
    <source>
        <strain evidence="7">JCM 18053</strain>
    </source>
</reference>
<feature type="domain" description="HipA-like C-terminal" evidence="4">
    <location>
        <begin position="145"/>
        <end position="387"/>
    </location>
</feature>
<gene>
    <name evidence="6" type="ORF">GCM10023213_07940</name>
</gene>
<proteinExistence type="inferred from homology"/>
<organism evidence="6 7">
    <name type="scientific">Prosthecobacter algae</name>
    <dbReference type="NCBI Taxonomy" id="1144682"/>
    <lineage>
        <taxon>Bacteria</taxon>
        <taxon>Pseudomonadati</taxon>
        <taxon>Verrucomicrobiota</taxon>
        <taxon>Verrucomicrobiia</taxon>
        <taxon>Verrucomicrobiales</taxon>
        <taxon>Verrucomicrobiaceae</taxon>
        <taxon>Prosthecobacter</taxon>
    </lineage>
</organism>